<name>A0ABY7E9Q0_MYAAR</name>
<dbReference type="EMBL" id="CP111016">
    <property type="protein sequence ID" value="WAR05341.1"/>
    <property type="molecule type" value="Genomic_DNA"/>
</dbReference>
<keyword evidence="1" id="KW-0812">Transmembrane</keyword>
<organism evidence="2 3">
    <name type="scientific">Mya arenaria</name>
    <name type="common">Soft-shell clam</name>
    <dbReference type="NCBI Taxonomy" id="6604"/>
    <lineage>
        <taxon>Eukaryota</taxon>
        <taxon>Metazoa</taxon>
        <taxon>Spiralia</taxon>
        <taxon>Lophotrochozoa</taxon>
        <taxon>Mollusca</taxon>
        <taxon>Bivalvia</taxon>
        <taxon>Autobranchia</taxon>
        <taxon>Heteroconchia</taxon>
        <taxon>Euheterodonta</taxon>
        <taxon>Imparidentia</taxon>
        <taxon>Neoheterodontei</taxon>
        <taxon>Myida</taxon>
        <taxon>Myoidea</taxon>
        <taxon>Myidae</taxon>
        <taxon>Mya</taxon>
    </lineage>
</organism>
<evidence type="ECO:0000313" key="3">
    <source>
        <dbReference type="Proteomes" id="UP001164746"/>
    </source>
</evidence>
<sequence length="163" mass="18651">MVVFRSDPCGICCIIITYGAVLYADYVVVRHLIIPAMSDSLWGMFNVLVFNLIVFFLSVAHMRARNGWSVCMKCENYRPPRAHHCRICRRVHSICLIIESLLFGLFVIAIGCDQMSAIFSDETGVEYVKKEGLHRNKPKMFLLKEVFGNVLKDVCCTYDYIVV</sequence>
<reference evidence="2" key="1">
    <citation type="submission" date="2022-11" db="EMBL/GenBank/DDBJ databases">
        <title>Centuries of genome instability and evolution in soft-shell clam transmissible cancer (bioRxiv).</title>
        <authorList>
            <person name="Hart S.F.M."/>
            <person name="Yonemitsu M.A."/>
            <person name="Giersch R.M."/>
            <person name="Beal B.F."/>
            <person name="Arriagada G."/>
            <person name="Davis B.W."/>
            <person name="Ostrander E.A."/>
            <person name="Goff S.P."/>
            <person name="Metzger M.J."/>
        </authorList>
    </citation>
    <scope>NUCLEOTIDE SEQUENCE</scope>
    <source>
        <strain evidence="2">MELC-2E11</strain>
        <tissue evidence="2">Siphon/mantle</tissue>
    </source>
</reference>
<keyword evidence="1" id="KW-1133">Transmembrane helix</keyword>
<proteinExistence type="predicted"/>
<dbReference type="Proteomes" id="UP001164746">
    <property type="component" value="Chromosome 5"/>
</dbReference>
<evidence type="ECO:0000313" key="2">
    <source>
        <dbReference type="EMBL" id="WAR05341.1"/>
    </source>
</evidence>
<accession>A0ABY7E9Q0</accession>
<evidence type="ECO:0000256" key="1">
    <source>
        <dbReference type="SAM" id="Phobius"/>
    </source>
</evidence>
<protein>
    <submittedName>
        <fullName evidence="2">ZDHC3-like protein</fullName>
    </submittedName>
</protein>
<keyword evidence="1" id="KW-0472">Membrane</keyword>
<feature type="transmembrane region" description="Helical" evidence="1">
    <location>
        <begin position="91"/>
        <end position="111"/>
    </location>
</feature>
<keyword evidence="3" id="KW-1185">Reference proteome</keyword>
<dbReference type="PROSITE" id="PS50216">
    <property type="entry name" value="DHHC"/>
    <property type="match status" value="1"/>
</dbReference>
<feature type="transmembrane region" description="Helical" evidence="1">
    <location>
        <begin position="41"/>
        <end position="60"/>
    </location>
</feature>
<feature type="transmembrane region" description="Helical" evidence="1">
    <location>
        <begin position="9"/>
        <end position="29"/>
    </location>
</feature>
<gene>
    <name evidence="2" type="ORF">MAR_020710</name>
</gene>